<dbReference type="PRINTS" id="PR00343">
    <property type="entry name" value="SELECTIN"/>
</dbReference>
<comment type="subcellular location">
    <subcellularLocation>
        <location evidence="1">Cell membrane</location>
    </subcellularLocation>
    <subcellularLocation>
        <location evidence="2">Membrane</location>
        <topology evidence="2">Single-pass type I membrane protein</topology>
    </subcellularLocation>
</comment>
<evidence type="ECO:0000256" key="1">
    <source>
        <dbReference type="ARBA" id="ARBA00004236"/>
    </source>
</evidence>
<feature type="domain" description="C-type lectin" evidence="12">
    <location>
        <begin position="1"/>
        <end position="66"/>
    </location>
</feature>
<evidence type="ECO:0000256" key="9">
    <source>
        <dbReference type="ARBA" id="ARBA00023157"/>
    </source>
</evidence>
<dbReference type="GO" id="GO:0046872">
    <property type="term" value="F:metal ion binding"/>
    <property type="evidence" value="ECO:0007669"/>
    <property type="project" value="UniProtKB-KW"/>
</dbReference>
<keyword evidence="8" id="KW-0130">Cell adhesion</keyword>
<keyword evidence="7" id="KW-0106">Calcium</keyword>
<dbReference type="InterPro" id="IPR035976">
    <property type="entry name" value="Sushi/SCR/CCP_sf"/>
</dbReference>
<evidence type="ECO:0000256" key="5">
    <source>
        <dbReference type="ARBA" id="ARBA00022723"/>
    </source>
</evidence>
<keyword evidence="4 11" id="KW-0768">Sushi</keyword>
<evidence type="ECO:0000256" key="7">
    <source>
        <dbReference type="ARBA" id="ARBA00022837"/>
    </source>
</evidence>
<evidence type="ECO:0000256" key="6">
    <source>
        <dbReference type="ARBA" id="ARBA00022737"/>
    </source>
</evidence>
<evidence type="ECO:0000256" key="3">
    <source>
        <dbReference type="ARBA" id="ARBA00022475"/>
    </source>
</evidence>
<comment type="caution">
    <text evidence="11">Lacks conserved residue(s) required for the propagation of feature annotation.</text>
</comment>
<keyword evidence="15" id="KW-1185">Reference proteome</keyword>
<evidence type="ECO:0000256" key="10">
    <source>
        <dbReference type="ARBA" id="ARBA00023180"/>
    </source>
</evidence>
<dbReference type="SMART" id="SM00032">
    <property type="entry name" value="CCP"/>
    <property type="match status" value="1"/>
</dbReference>
<dbReference type="PANTHER" id="PTHR19325">
    <property type="entry name" value="COMPLEMENT COMPONENT-RELATED SUSHI DOMAIN-CONTAINING"/>
    <property type="match status" value="1"/>
</dbReference>
<gene>
    <name evidence="14" type="ORF">ACEWY4_014139</name>
</gene>
<evidence type="ECO:0000256" key="2">
    <source>
        <dbReference type="ARBA" id="ARBA00004479"/>
    </source>
</evidence>
<evidence type="ECO:0000256" key="4">
    <source>
        <dbReference type="ARBA" id="ARBA00022659"/>
    </source>
</evidence>
<evidence type="ECO:0000259" key="13">
    <source>
        <dbReference type="PROSITE" id="PS50923"/>
    </source>
</evidence>
<dbReference type="GO" id="GO:0005886">
    <property type="term" value="C:plasma membrane"/>
    <property type="evidence" value="ECO:0007669"/>
    <property type="project" value="UniProtKB-SubCell"/>
</dbReference>
<dbReference type="PANTHER" id="PTHR19325:SF493">
    <property type="entry name" value="E-SELECTIN"/>
    <property type="match status" value="1"/>
</dbReference>
<feature type="domain" description="Sushi" evidence="13">
    <location>
        <begin position="51"/>
        <end position="112"/>
    </location>
</feature>
<dbReference type="InterPro" id="IPR001304">
    <property type="entry name" value="C-type_lectin-like"/>
</dbReference>
<dbReference type="PROSITE" id="PS50923">
    <property type="entry name" value="SUSHI"/>
    <property type="match status" value="1"/>
</dbReference>
<dbReference type="GO" id="GO:0007155">
    <property type="term" value="P:cell adhesion"/>
    <property type="evidence" value="ECO:0007669"/>
    <property type="project" value="UniProtKB-KW"/>
</dbReference>
<sequence length="196" mass="21310">MLPRVRGYYWIGIRKVEEKWTWVGTRKALTPEAENWAMGAQQPGRRAGLPVACGPLVAPEQGSVSCVHAFGDNRYNSSCRVDCKPGFQLLGAAQTHCQATGHWDQHTPSCKAPHSFTSTCESRCDEGFLLQGDHRIQCGPVDPAPICKAVECPAISDAPSGGQVNCSHPIAPHSFTSTCEFRCDEGFLLQSSQHTV</sequence>
<dbReference type="CDD" id="cd00033">
    <property type="entry name" value="CCP"/>
    <property type="match status" value="1"/>
</dbReference>
<keyword evidence="9 11" id="KW-1015">Disulfide bond</keyword>
<protein>
    <recommendedName>
        <fullName evidence="16">Selectin P</fullName>
    </recommendedName>
</protein>
<feature type="disulfide bond" evidence="11">
    <location>
        <begin position="83"/>
        <end position="110"/>
    </location>
</feature>
<keyword evidence="3" id="KW-1003">Cell membrane</keyword>
<dbReference type="FunFam" id="2.10.70.10:FF:000001">
    <property type="entry name" value="Selectin P"/>
    <property type="match status" value="1"/>
</dbReference>
<keyword evidence="5" id="KW-0479">Metal-binding</keyword>
<evidence type="ECO:0000313" key="15">
    <source>
        <dbReference type="Proteomes" id="UP001591681"/>
    </source>
</evidence>
<dbReference type="Proteomes" id="UP001591681">
    <property type="component" value="Unassembled WGS sequence"/>
</dbReference>
<reference evidence="14 15" key="1">
    <citation type="submission" date="2024-09" db="EMBL/GenBank/DDBJ databases">
        <title>A chromosome-level genome assembly of Gray's grenadier anchovy, Coilia grayii.</title>
        <authorList>
            <person name="Fu Z."/>
        </authorList>
    </citation>
    <scope>NUCLEOTIDE SEQUENCE [LARGE SCALE GENOMIC DNA]</scope>
    <source>
        <strain evidence="14">G4</strain>
        <tissue evidence="14">Muscle</tissue>
    </source>
</reference>
<dbReference type="PROSITE" id="PS50041">
    <property type="entry name" value="C_TYPE_LECTIN_2"/>
    <property type="match status" value="1"/>
</dbReference>
<keyword evidence="6" id="KW-0677">Repeat</keyword>
<dbReference type="EMBL" id="JBHFQA010000012">
    <property type="protein sequence ID" value="KAL2089451.1"/>
    <property type="molecule type" value="Genomic_DNA"/>
</dbReference>
<accession>A0ABD1JRG2</accession>
<keyword evidence="3" id="KW-0472">Membrane</keyword>
<dbReference type="InterPro" id="IPR002396">
    <property type="entry name" value="Selectin_superfamily"/>
</dbReference>
<evidence type="ECO:0000256" key="8">
    <source>
        <dbReference type="ARBA" id="ARBA00022889"/>
    </source>
</evidence>
<evidence type="ECO:0000259" key="12">
    <source>
        <dbReference type="PROSITE" id="PS50041"/>
    </source>
</evidence>
<dbReference type="SUPFAM" id="SSF57535">
    <property type="entry name" value="Complement control module/SCR domain"/>
    <property type="match status" value="3"/>
</dbReference>
<organism evidence="14 15">
    <name type="scientific">Coilia grayii</name>
    <name type="common">Gray's grenadier anchovy</name>
    <dbReference type="NCBI Taxonomy" id="363190"/>
    <lineage>
        <taxon>Eukaryota</taxon>
        <taxon>Metazoa</taxon>
        <taxon>Chordata</taxon>
        <taxon>Craniata</taxon>
        <taxon>Vertebrata</taxon>
        <taxon>Euteleostomi</taxon>
        <taxon>Actinopterygii</taxon>
        <taxon>Neopterygii</taxon>
        <taxon>Teleostei</taxon>
        <taxon>Clupei</taxon>
        <taxon>Clupeiformes</taxon>
        <taxon>Clupeoidei</taxon>
        <taxon>Engraulidae</taxon>
        <taxon>Coilinae</taxon>
        <taxon>Coilia</taxon>
    </lineage>
</organism>
<evidence type="ECO:0000256" key="11">
    <source>
        <dbReference type="PROSITE-ProRule" id="PRU00302"/>
    </source>
</evidence>
<dbReference type="Pfam" id="PF00084">
    <property type="entry name" value="Sushi"/>
    <property type="match status" value="3"/>
</dbReference>
<dbReference type="Gene3D" id="2.10.70.10">
    <property type="entry name" value="Complement Module, domain 1"/>
    <property type="match status" value="3"/>
</dbReference>
<evidence type="ECO:0000313" key="14">
    <source>
        <dbReference type="EMBL" id="KAL2089451.1"/>
    </source>
</evidence>
<proteinExistence type="predicted"/>
<keyword evidence="10" id="KW-0325">Glycoprotein</keyword>
<dbReference type="AlphaFoldDB" id="A0ABD1JRG2"/>
<comment type="caution">
    <text evidence="14">The sequence shown here is derived from an EMBL/GenBank/DDBJ whole genome shotgun (WGS) entry which is preliminary data.</text>
</comment>
<dbReference type="InterPro" id="IPR000436">
    <property type="entry name" value="Sushi_SCR_CCP_dom"/>
</dbReference>
<name>A0ABD1JRG2_9TELE</name>
<dbReference type="InterPro" id="IPR050350">
    <property type="entry name" value="Compl-Cell_Adhes-Reg"/>
</dbReference>
<evidence type="ECO:0008006" key="16">
    <source>
        <dbReference type="Google" id="ProtNLM"/>
    </source>
</evidence>